<sequence>MINSNRNKAQNGRSAAIATILAAREGIKDNSKPNGEIIIEQTNGILKMQEVHISRGGMGDERPPGDGRLPKEERPAGHEQQMEGEHNSLQQERWIPVGSKRRRQKAISFFLTNLPDFLSGKELWMECRNLGHIVDAFIPRKKDKLKGGEVVFLPWSARWHLNQQANLRIRAGVRGKRLKIKKRNLPASQEQILGESRSEACNRGDGDSVPDPNDGGGEGFDPLNRDQIGGSDSPEMESELGVEEIGG</sequence>
<gene>
    <name evidence="1" type="ORF">L1987_54931</name>
</gene>
<keyword evidence="2" id="KW-1185">Reference proteome</keyword>
<evidence type="ECO:0000313" key="2">
    <source>
        <dbReference type="Proteomes" id="UP001056120"/>
    </source>
</evidence>
<dbReference type="EMBL" id="CM042035">
    <property type="protein sequence ID" value="KAI3755136.1"/>
    <property type="molecule type" value="Genomic_DNA"/>
</dbReference>
<proteinExistence type="predicted"/>
<accession>A0ACB9E8V6</accession>
<comment type="caution">
    <text evidence="1">The sequence shown here is derived from an EMBL/GenBank/DDBJ whole genome shotgun (WGS) entry which is preliminary data.</text>
</comment>
<protein>
    <submittedName>
        <fullName evidence="1">Uncharacterized protein</fullName>
    </submittedName>
</protein>
<organism evidence="1 2">
    <name type="scientific">Smallanthus sonchifolius</name>
    <dbReference type="NCBI Taxonomy" id="185202"/>
    <lineage>
        <taxon>Eukaryota</taxon>
        <taxon>Viridiplantae</taxon>
        <taxon>Streptophyta</taxon>
        <taxon>Embryophyta</taxon>
        <taxon>Tracheophyta</taxon>
        <taxon>Spermatophyta</taxon>
        <taxon>Magnoliopsida</taxon>
        <taxon>eudicotyledons</taxon>
        <taxon>Gunneridae</taxon>
        <taxon>Pentapetalae</taxon>
        <taxon>asterids</taxon>
        <taxon>campanulids</taxon>
        <taxon>Asterales</taxon>
        <taxon>Asteraceae</taxon>
        <taxon>Asteroideae</taxon>
        <taxon>Heliantheae alliance</taxon>
        <taxon>Millerieae</taxon>
        <taxon>Smallanthus</taxon>
    </lineage>
</organism>
<dbReference type="Proteomes" id="UP001056120">
    <property type="component" value="Linkage Group LG18"/>
</dbReference>
<evidence type="ECO:0000313" key="1">
    <source>
        <dbReference type="EMBL" id="KAI3755136.1"/>
    </source>
</evidence>
<reference evidence="1 2" key="2">
    <citation type="journal article" date="2022" name="Mol. Ecol. Resour.">
        <title>The genomes of chicory, endive, great burdock and yacon provide insights into Asteraceae paleo-polyploidization history and plant inulin production.</title>
        <authorList>
            <person name="Fan W."/>
            <person name="Wang S."/>
            <person name="Wang H."/>
            <person name="Wang A."/>
            <person name="Jiang F."/>
            <person name="Liu H."/>
            <person name="Zhao H."/>
            <person name="Xu D."/>
            <person name="Zhang Y."/>
        </authorList>
    </citation>
    <scope>NUCLEOTIDE SEQUENCE [LARGE SCALE GENOMIC DNA]</scope>
    <source>
        <strain evidence="2">cv. Yunnan</strain>
        <tissue evidence="1">Leaves</tissue>
    </source>
</reference>
<name>A0ACB9E8V6_9ASTR</name>
<reference evidence="2" key="1">
    <citation type="journal article" date="2022" name="Mol. Ecol. Resour.">
        <title>The genomes of chicory, endive, great burdock and yacon provide insights into Asteraceae palaeo-polyploidization history and plant inulin production.</title>
        <authorList>
            <person name="Fan W."/>
            <person name="Wang S."/>
            <person name="Wang H."/>
            <person name="Wang A."/>
            <person name="Jiang F."/>
            <person name="Liu H."/>
            <person name="Zhao H."/>
            <person name="Xu D."/>
            <person name="Zhang Y."/>
        </authorList>
    </citation>
    <scope>NUCLEOTIDE SEQUENCE [LARGE SCALE GENOMIC DNA]</scope>
    <source>
        <strain evidence="2">cv. Yunnan</strain>
    </source>
</reference>